<dbReference type="PANTHER" id="PTHR30632:SF0">
    <property type="entry name" value="SULFATE-BINDING PROTEIN"/>
    <property type="match status" value="1"/>
</dbReference>
<keyword evidence="2" id="KW-0479">Metal-binding</keyword>
<keyword evidence="5" id="KW-1185">Reference proteome</keyword>
<keyword evidence="3" id="KW-0732">Signal</keyword>
<dbReference type="PANTHER" id="PTHR30632">
    <property type="entry name" value="MOLYBDATE-BINDING PERIPLASMIC PROTEIN"/>
    <property type="match status" value="1"/>
</dbReference>
<comment type="similarity">
    <text evidence="1">Belongs to the bacterial solute-binding protein ModA family.</text>
</comment>
<dbReference type="EMBL" id="JBHTKL010000001">
    <property type="protein sequence ID" value="MFD1017714.1"/>
    <property type="molecule type" value="Genomic_DNA"/>
</dbReference>
<dbReference type="PIRSF" id="PIRSF004846">
    <property type="entry name" value="ModA"/>
    <property type="match status" value="1"/>
</dbReference>
<dbReference type="Gene3D" id="3.40.190.10">
    <property type="entry name" value="Periplasmic binding protein-like II"/>
    <property type="match status" value="2"/>
</dbReference>
<gene>
    <name evidence="4" type="primary">modA</name>
    <name evidence="4" type="ORF">ACFQ2J_00770</name>
</gene>
<dbReference type="RefSeq" id="WP_386058281.1">
    <property type="nucleotide sequence ID" value="NZ_JBHTKL010000001.1"/>
</dbReference>
<evidence type="ECO:0000256" key="2">
    <source>
        <dbReference type="ARBA" id="ARBA00022723"/>
    </source>
</evidence>
<dbReference type="Pfam" id="PF13531">
    <property type="entry name" value="SBP_bac_11"/>
    <property type="match status" value="1"/>
</dbReference>
<sequence length="248" mass="27085">MMGMLSMVLLLISGCAAGPSEQEKELKISAASSMRDAMKEIGELFEKETDFELVFNFGSSGTLAQQIHQGAPVDVYISANRRWMEDVEQDSLMKAPSIQTFATTRLVLASSKAQQVEAEFSRLDILDKVSIGDPESVPAGAYAKEALIESGQWHKLEKKLVYAKNVRQVAAYIASGNVDAGIIYASDAVVLDDLNVIETIPETLHSPVEYVSGITASSKKDAAAKAFLEFLKKEKPKKILADYGFEVR</sequence>
<dbReference type="InterPro" id="IPR005950">
    <property type="entry name" value="ModA"/>
</dbReference>
<evidence type="ECO:0000256" key="3">
    <source>
        <dbReference type="ARBA" id="ARBA00022729"/>
    </source>
</evidence>
<accession>A0ABW3KV37</accession>
<reference evidence="5" key="1">
    <citation type="journal article" date="2019" name="Int. J. Syst. Evol. Microbiol.">
        <title>The Global Catalogue of Microorganisms (GCM) 10K type strain sequencing project: providing services to taxonomists for standard genome sequencing and annotation.</title>
        <authorList>
            <consortium name="The Broad Institute Genomics Platform"/>
            <consortium name="The Broad Institute Genome Sequencing Center for Infectious Disease"/>
            <person name="Wu L."/>
            <person name="Ma J."/>
        </authorList>
    </citation>
    <scope>NUCLEOTIDE SEQUENCE [LARGE SCALE GENOMIC DNA]</scope>
    <source>
        <strain evidence="5">CCUG 56607</strain>
    </source>
</reference>
<comment type="caution">
    <text evidence="4">The sequence shown here is derived from an EMBL/GenBank/DDBJ whole genome shotgun (WGS) entry which is preliminary data.</text>
</comment>
<evidence type="ECO:0000256" key="1">
    <source>
        <dbReference type="ARBA" id="ARBA00009175"/>
    </source>
</evidence>
<organism evidence="4 5">
    <name type="scientific">Thalassobacillus hwangdonensis</name>
    <dbReference type="NCBI Taxonomy" id="546108"/>
    <lineage>
        <taxon>Bacteria</taxon>
        <taxon>Bacillati</taxon>
        <taxon>Bacillota</taxon>
        <taxon>Bacilli</taxon>
        <taxon>Bacillales</taxon>
        <taxon>Bacillaceae</taxon>
        <taxon>Thalassobacillus</taxon>
    </lineage>
</organism>
<dbReference type="SUPFAM" id="SSF53850">
    <property type="entry name" value="Periplasmic binding protein-like II"/>
    <property type="match status" value="1"/>
</dbReference>
<evidence type="ECO:0000313" key="5">
    <source>
        <dbReference type="Proteomes" id="UP001596990"/>
    </source>
</evidence>
<proteinExistence type="inferred from homology"/>
<name>A0ABW3KV37_9BACI</name>
<protein>
    <submittedName>
        <fullName evidence="4">Molybdate ABC transporter substrate-binding protein</fullName>
    </submittedName>
</protein>
<dbReference type="NCBIfam" id="TIGR01256">
    <property type="entry name" value="modA"/>
    <property type="match status" value="1"/>
</dbReference>
<evidence type="ECO:0000313" key="4">
    <source>
        <dbReference type="EMBL" id="MFD1017714.1"/>
    </source>
</evidence>
<dbReference type="Proteomes" id="UP001596990">
    <property type="component" value="Unassembled WGS sequence"/>
</dbReference>
<dbReference type="InterPro" id="IPR050682">
    <property type="entry name" value="ModA/WtpA"/>
</dbReference>